<dbReference type="GO" id="GO:0016020">
    <property type="term" value="C:membrane"/>
    <property type="evidence" value="ECO:0007669"/>
    <property type="project" value="InterPro"/>
</dbReference>
<organism evidence="3 4">
    <name type="scientific">Anaeromyces robustus</name>
    <dbReference type="NCBI Taxonomy" id="1754192"/>
    <lineage>
        <taxon>Eukaryota</taxon>
        <taxon>Fungi</taxon>
        <taxon>Fungi incertae sedis</taxon>
        <taxon>Chytridiomycota</taxon>
        <taxon>Chytridiomycota incertae sedis</taxon>
        <taxon>Neocallimastigomycetes</taxon>
        <taxon>Neocallimastigales</taxon>
        <taxon>Neocallimastigaceae</taxon>
        <taxon>Anaeromyces</taxon>
    </lineage>
</organism>
<dbReference type="AlphaFoldDB" id="A0A1Y1XQ36"/>
<dbReference type="STRING" id="1754192.A0A1Y1XQ36"/>
<feature type="compositionally biased region" description="Low complexity" evidence="1">
    <location>
        <begin position="809"/>
        <end position="818"/>
    </location>
</feature>
<dbReference type="GO" id="GO:0003830">
    <property type="term" value="F:beta-1,4-mannosylglycoprotein 4-beta-N-acetylglucosaminyltransferase activity"/>
    <property type="evidence" value="ECO:0007669"/>
    <property type="project" value="InterPro"/>
</dbReference>
<gene>
    <name evidence="3" type="ORF">BCR32DRAFT_263911</name>
</gene>
<dbReference type="Pfam" id="PF04724">
    <property type="entry name" value="Glyco_transf_17"/>
    <property type="match status" value="1"/>
</dbReference>
<dbReference type="InterPro" id="IPR006813">
    <property type="entry name" value="Glyco_trans_17"/>
</dbReference>
<feature type="compositionally biased region" description="Basic residues" evidence="1">
    <location>
        <begin position="821"/>
        <end position="837"/>
    </location>
</feature>
<evidence type="ECO:0008006" key="5">
    <source>
        <dbReference type="Google" id="ProtNLM"/>
    </source>
</evidence>
<dbReference type="GO" id="GO:0006044">
    <property type="term" value="P:N-acetylglucosamine metabolic process"/>
    <property type="evidence" value="ECO:0007669"/>
    <property type="project" value="TreeGrafter"/>
</dbReference>
<dbReference type="PANTHER" id="PTHR12224">
    <property type="entry name" value="BETA-1,4-MANNOSYL-GLYCOPROTEIN BETA-1,4-N-ACETYLGLUCOSAMINYL-TRANSFERASE"/>
    <property type="match status" value="1"/>
</dbReference>
<evidence type="ECO:0000256" key="2">
    <source>
        <dbReference type="SAM" id="Phobius"/>
    </source>
</evidence>
<dbReference type="PANTHER" id="PTHR12224:SF0">
    <property type="entry name" value="BETA-1,4-MANNOSYL-GLYCOPROTEIN 4-BETA-N-ACETYLGLUCOSAMINYLTRANSFERASE"/>
    <property type="match status" value="1"/>
</dbReference>
<name>A0A1Y1XQ36_9FUNG</name>
<proteinExistence type="predicted"/>
<sequence>MEYSRLKTDEEDVQLLIENDTHQSINDSTQLLPSTESQRKKKKQGRNRLVKFLARHKKKFKRLFLFLFSIALIIFIYIYSTYYYCAEPTINDKEYSKIKGESYYDKYGIDLNQYLTKEMYSQKIPGNDTLDSWDLYTPVCPHLEPVHYPKEVLNPDCENISLQFVNFRNSFGRGTPHVLHLHNITTQIKNWNEWSKRDDKIVPNYYYKEVEKLVDDTYHPFDYGYYDENETMLKNEEDTISFYKNVVTSRMDEVPDPRHRRIFSFILFNTEFDLLDLYLTEYYEIFDYFVIYESNATFSGKPKPLYFTRTLLETDRYKKFKDKIIAFPLPVDRVCKFYREPFSKEHLARRQLIEMGLRAVQARHGDIFLHGDLDEFVKPHILTRIKKCGGWEHLQAGIGGGPQSSRLKKVDSYLQDKKLNRKLERDKYGFPKLVYDRELSIGFLNWFYEYSFEIVEDSSIGTTAKPDIAIFDARRALGQYPIRYNYTESEGDGNFMVDDKYTKFNRRSEKSIIPIPIKKIKKEFDLKKELLISSLLSNITILSNNNLNENENENENINTNQNKIVKKKVIPQEDENDNNYVDPLTQPGFDPYKGYSYTNNRNDNRDGEGYLGEFMRFTTSYSVYGFSFTNATVFWSGGWHMSSFLPTVDHFINKLLSYSHFVEYTFMPKEKRKQTIIDHINNKSYIYNKKTSLFSDTEVMYEDSKIVYPEDPKKGYQYDFSYDTWQRVNSYSYGKYKETSNILYHEIPDAVWKNPICYSYMLERQFGLTKNLWWQEIPKEEWSTVEFEKLDKETLEKITPSNIPDNLKPKALNNNNDNLKNKSKKSKKSKKNQKRKNNLKEKKE</sequence>
<protein>
    <recommendedName>
        <fullName evidence="5">Glycosyltransferase family 17 protein</fullName>
    </recommendedName>
</protein>
<reference evidence="3 4" key="2">
    <citation type="submission" date="2016-08" db="EMBL/GenBank/DDBJ databases">
        <title>Pervasive Adenine N6-methylation of Active Genes in Fungi.</title>
        <authorList>
            <consortium name="DOE Joint Genome Institute"/>
            <person name="Mondo S.J."/>
            <person name="Dannebaum R.O."/>
            <person name="Kuo R.C."/>
            <person name="Labutti K."/>
            <person name="Haridas S."/>
            <person name="Kuo A."/>
            <person name="Salamov A."/>
            <person name="Ahrendt S.R."/>
            <person name="Lipzen A."/>
            <person name="Sullivan W."/>
            <person name="Andreopoulos W.B."/>
            <person name="Clum A."/>
            <person name="Lindquist E."/>
            <person name="Daum C."/>
            <person name="Ramamoorthy G.K."/>
            <person name="Gryganskyi A."/>
            <person name="Culley D."/>
            <person name="Magnuson J.K."/>
            <person name="James T.Y."/>
            <person name="O'Malley M.A."/>
            <person name="Stajich J.E."/>
            <person name="Spatafora J.W."/>
            <person name="Visel A."/>
            <person name="Grigoriev I.V."/>
        </authorList>
    </citation>
    <scope>NUCLEOTIDE SEQUENCE [LARGE SCALE GENOMIC DNA]</scope>
    <source>
        <strain evidence="3 4">S4</strain>
    </source>
</reference>
<dbReference type="Proteomes" id="UP000193944">
    <property type="component" value="Unassembled WGS sequence"/>
</dbReference>
<keyword evidence="2" id="KW-1133">Transmembrane helix</keyword>
<dbReference type="OrthoDB" id="6474464at2759"/>
<feature type="region of interest" description="Disordered" evidence="1">
    <location>
        <begin position="799"/>
        <end position="844"/>
    </location>
</feature>
<keyword evidence="2" id="KW-0472">Membrane</keyword>
<dbReference type="EMBL" id="MCFG01000004">
    <property type="protein sequence ID" value="ORX87857.1"/>
    <property type="molecule type" value="Genomic_DNA"/>
</dbReference>
<evidence type="ECO:0000313" key="4">
    <source>
        <dbReference type="Proteomes" id="UP000193944"/>
    </source>
</evidence>
<evidence type="ECO:0000313" key="3">
    <source>
        <dbReference type="EMBL" id="ORX87857.1"/>
    </source>
</evidence>
<reference evidence="3 4" key="1">
    <citation type="submission" date="2016-08" db="EMBL/GenBank/DDBJ databases">
        <title>A Parts List for Fungal Cellulosomes Revealed by Comparative Genomics.</title>
        <authorList>
            <consortium name="DOE Joint Genome Institute"/>
            <person name="Haitjema C.H."/>
            <person name="Gilmore S.P."/>
            <person name="Henske J.K."/>
            <person name="Solomon K.V."/>
            <person name="De Groot R."/>
            <person name="Kuo A."/>
            <person name="Mondo S.J."/>
            <person name="Salamov A.A."/>
            <person name="Labutti K."/>
            <person name="Zhao Z."/>
            <person name="Chiniquy J."/>
            <person name="Barry K."/>
            <person name="Brewer H.M."/>
            <person name="Purvine S.O."/>
            <person name="Wright A.T."/>
            <person name="Boxma B."/>
            <person name="Van Alen T."/>
            <person name="Hackstein J.H."/>
            <person name="Baker S.E."/>
            <person name="Grigoriev I.V."/>
            <person name="O'Malley M.A."/>
        </authorList>
    </citation>
    <scope>NUCLEOTIDE SEQUENCE [LARGE SCALE GENOMIC DNA]</scope>
    <source>
        <strain evidence="3 4">S4</strain>
    </source>
</reference>
<comment type="caution">
    <text evidence="3">The sequence shown here is derived from an EMBL/GenBank/DDBJ whole genome shotgun (WGS) entry which is preliminary data.</text>
</comment>
<evidence type="ECO:0000256" key="1">
    <source>
        <dbReference type="SAM" id="MobiDB-lite"/>
    </source>
</evidence>
<keyword evidence="2" id="KW-0812">Transmembrane</keyword>
<accession>A0A1Y1XQ36</accession>
<keyword evidence="4" id="KW-1185">Reference proteome</keyword>
<feature type="transmembrane region" description="Helical" evidence="2">
    <location>
        <begin position="63"/>
        <end position="84"/>
    </location>
</feature>